<dbReference type="AlphaFoldDB" id="A2EVB3"/>
<sequence length="381" mass="41822">MFSFLLFSARSNKILQRIAPLFNGNNVTFQTMQKVSLSYTNHPLFTSKSRFTFGDLDINSIKFTNSYAKIIKGNFNNINIRNCVFSNSKSPLEVKSGIVYQHEIKEGMILTRKNISLVISSSVFKDLSTHKKQRGGAITATETAIAVARCLFDKCNSIDGGAIYCETVGLELRYVGFHSCNCPLNGGAIYLNASFVDAKMIEFINGEAKFGAAVYAINSQIEMNKVSVTGNTASEGAFFIENTEILFNETFFTNNRGGLTSSTAAIFFQNSPIEIASVHFQNNTNPSGPSILRAKGNSTLRVIESSCFPKNYKLPIHAEGESKIIQLEECPGVTDTMLDTEESDRVELVIKNSTGSFGFALAMLAIIITPFALAFSLPRLL</sequence>
<protein>
    <recommendedName>
        <fullName evidence="4">Polymorphic outer membrane protein</fullName>
    </recommendedName>
</protein>
<dbReference type="VEuPathDB" id="TrichDB:TVAG_043730"/>
<keyword evidence="1" id="KW-0812">Transmembrane</keyword>
<name>A2EVB3_TRIV3</name>
<dbReference type="EMBL" id="DS113505">
    <property type="protein sequence ID" value="EAY03427.1"/>
    <property type="molecule type" value="Genomic_DNA"/>
</dbReference>
<dbReference type="InParanoid" id="A2EVB3"/>
<dbReference type="PANTHER" id="PTHR11319">
    <property type="entry name" value="G PROTEIN-COUPLED RECEPTOR-RELATED"/>
    <property type="match status" value="1"/>
</dbReference>
<keyword evidence="1" id="KW-1133">Transmembrane helix</keyword>
<evidence type="ECO:0000313" key="2">
    <source>
        <dbReference type="EMBL" id="EAY03427.1"/>
    </source>
</evidence>
<dbReference type="Proteomes" id="UP000001542">
    <property type="component" value="Unassembled WGS sequence"/>
</dbReference>
<keyword evidence="3" id="KW-1185">Reference proteome</keyword>
<evidence type="ECO:0000313" key="3">
    <source>
        <dbReference type="Proteomes" id="UP000001542"/>
    </source>
</evidence>
<dbReference type="SMR" id="A2EVB3"/>
<proteinExistence type="predicted"/>
<dbReference type="InterPro" id="IPR011050">
    <property type="entry name" value="Pectin_lyase_fold/virulence"/>
</dbReference>
<accession>A2EVB3</accession>
<reference evidence="2" key="2">
    <citation type="journal article" date="2007" name="Science">
        <title>Draft genome sequence of the sexually transmitted pathogen Trichomonas vaginalis.</title>
        <authorList>
            <person name="Carlton J.M."/>
            <person name="Hirt R.P."/>
            <person name="Silva J.C."/>
            <person name="Delcher A.L."/>
            <person name="Schatz M."/>
            <person name="Zhao Q."/>
            <person name="Wortman J.R."/>
            <person name="Bidwell S.L."/>
            <person name="Alsmark U.C.M."/>
            <person name="Besteiro S."/>
            <person name="Sicheritz-Ponten T."/>
            <person name="Noel C.J."/>
            <person name="Dacks J.B."/>
            <person name="Foster P.G."/>
            <person name="Simillion C."/>
            <person name="Van de Peer Y."/>
            <person name="Miranda-Saavedra D."/>
            <person name="Barton G.J."/>
            <person name="Westrop G.D."/>
            <person name="Mueller S."/>
            <person name="Dessi D."/>
            <person name="Fiori P.L."/>
            <person name="Ren Q."/>
            <person name="Paulsen I."/>
            <person name="Zhang H."/>
            <person name="Bastida-Corcuera F.D."/>
            <person name="Simoes-Barbosa A."/>
            <person name="Brown M.T."/>
            <person name="Hayes R.D."/>
            <person name="Mukherjee M."/>
            <person name="Okumura C.Y."/>
            <person name="Schneider R."/>
            <person name="Smith A.J."/>
            <person name="Vanacova S."/>
            <person name="Villalvazo M."/>
            <person name="Haas B.J."/>
            <person name="Pertea M."/>
            <person name="Feldblyum T.V."/>
            <person name="Utterback T.R."/>
            <person name="Shu C.L."/>
            <person name="Osoegawa K."/>
            <person name="de Jong P.J."/>
            <person name="Hrdy I."/>
            <person name="Horvathova L."/>
            <person name="Zubacova Z."/>
            <person name="Dolezal P."/>
            <person name="Malik S.B."/>
            <person name="Logsdon J.M. Jr."/>
            <person name="Henze K."/>
            <person name="Gupta A."/>
            <person name="Wang C.C."/>
            <person name="Dunne R.L."/>
            <person name="Upcroft J.A."/>
            <person name="Upcroft P."/>
            <person name="White O."/>
            <person name="Salzberg S.L."/>
            <person name="Tang P."/>
            <person name="Chiu C.-H."/>
            <person name="Lee Y.-S."/>
            <person name="Embley T.M."/>
            <person name="Coombs G.H."/>
            <person name="Mottram J.C."/>
            <person name="Tachezy J."/>
            <person name="Fraser-Liggett C.M."/>
            <person name="Johnson P.J."/>
        </authorList>
    </citation>
    <scope>NUCLEOTIDE SEQUENCE [LARGE SCALE GENOMIC DNA]</scope>
    <source>
        <strain evidence="2">G3</strain>
    </source>
</reference>
<organism evidence="2 3">
    <name type="scientific">Trichomonas vaginalis (strain ATCC PRA-98 / G3)</name>
    <dbReference type="NCBI Taxonomy" id="412133"/>
    <lineage>
        <taxon>Eukaryota</taxon>
        <taxon>Metamonada</taxon>
        <taxon>Parabasalia</taxon>
        <taxon>Trichomonadida</taxon>
        <taxon>Trichomonadidae</taxon>
        <taxon>Trichomonas</taxon>
    </lineage>
</organism>
<reference evidence="2" key="1">
    <citation type="submission" date="2006-10" db="EMBL/GenBank/DDBJ databases">
        <authorList>
            <person name="Amadeo P."/>
            <person name="Zhao Q."/>
            <person name="Wortman J."/>
            <person name="Fraser-Liggett C."/>
            <person name="Carlton J."/>
        </authorList>
    </citation>
    <scope>NUCLEOTIDE SEQUENCE</scope>
    <source>
        <strain evidence="2">G3</strain>
    </source>
</reference>
<evidence type="ECO:0000256" key="1">
    <source>
        <dbReference type="SAM" id="Phobius"/>
    </source>
</evidence>
<evidence type="ECO:0008006" key="4">
    <source>
        <dbReference type="Google" id="ProtNLM"/>
    </source>
</evidence>
<keyword evidence="1" id="KW-0472">Membrane</keyword>
<dbReference type="RefSeq" id="XP_001315650.1">
    <property type="nucleotide sequence ID" value="XM_001315615.1"/>
</dbReference>
<dbReference type="VEuPathDB" id="TrichDB:TVAGG3_0826060"/>
<feature type="transmembrane region" description="Helical" evidence="1">
    <location>
        <begin position="357"/>
        <end position="377"/>
    </location>
</feature>
<dbReference type="SUPFAM" id="SSF51126">
    <property type="entry name" value="Pectin lyase-like"/>
    <property type="match status" value="1"/>
</dbReference>
<gene>
    <name evidence="2" type="ORF">TVAG_043730</name>
</gene>
<dbReference type="KEGG" id="tva:4761272"/>
<dbReference type="PANTHER" id="PTHR11319:SF35">
    <property type="entry name" value="OUTER MEMBRANE PROTEIN PMPC-RELATED"/>
    <property type="match status" value="1"/>
</dbReference>